<reference evidence="4 5" key="1">
    <citation type="journal article" date="2017" name="Mol. Biol. Evol.">
        <title>The 4-celled Tetrabaena socialis nuclear genome reveals the essential components for genetic control of cell number at the origin of multicellularity in the volvocine lineage.</title>
        <authorList>
            <person name="Featherston J."/>
            <person name="Arakaki Y."/>
            <person name="Hanschen E.R."/>
            <person name="Ferris P.J."/>
            <person name="Michod R.E."/>
            <person name="Olson B.J.S.C."/>
            <person name="Nozaki H."/>
            <person name="Durand P.M."/>
        </authorList>
    </citation>
    <scope>NUCLEOTIDE SEQUENCE [LARGE SCALE GENOMIC DNA]</scope>
    <source>
        <strain evidence="4 5">NIES-571</strain>
    </source>
</reference>
<feature type="compositionally biased region" description="Low complexity" evidence="3">
    <location>
        <begin position="188"/>
        <end position="219"/>
    </location>
</feature>
<dbReference type="PANTHER" id="PTHR13213:SF2">
    <property type="entry name" value="MYB-BINDING PROTEIN 1A"/>
    <property type="match status" value="1"/>
</dbReference>
<dbReference type="Pfam" id="PF04931">
    <property type="entry name" value="DNA_pol_phi"/>
    <property type="match status" value="1"/>
</dbReference>
<dbReference type="PANTHER" id="PTHR13213">
    <property type="entry name" value="MYB-BINDING PROTEIN 1A FAMILY MEMBER"/>
    <property type="match status" value="1"/>
</dbReference>
<dbReference type="EMBL" id="PGGS01000042">
    <property type="protein sequence ID" value="PNH10963.1"/>
    <property type="molecule type" value="Genomic_DNA"/>
</dbReference>
<feature type="compositionally biased region" description="Basic and acidic residues" evidence="3">
    <location>
        <begin position="568"/>
        <end position="578"/>
    </location>
</feature>
<evidence type="ECO:0000256" key="1">
    <source>
        <dbReference type="ARBA" id="ARBA00004123"/>
    </source>
</evidence>
<sequence length="578" mass="60966">MQEKEHLGAGDIGGDEATNALSTSQAVLQYFWDMASFDEDVRVAAARGIVADLTADQAKHAGALGKDAEIPPEDGAPRIRQLEYHLRRCSPTMLAAERRSQCLEQLLTALRFPAAAELESDAALHFLALHAFAEVKPAKASKSKLPEVQRAAQLATPLSLATRTACAARLVGLLTHLGHSAQAKMRTAHQQQNQQQQPAAKKQKTGAAAAAPAAAATPAPAAPPPPPSAVHQPLHDTLSYIRKALKAPGVSPARELGEDGTNGLQLLAAVEAAALERLAALETTAVQQQQQQQGAVQQGGRLRALAALAAHLQLHLLADPETFEMDLPISLRRLAAEGMGLSGLPEVEEEEEEEAEAEGGKEGKEGGERQKAGAWGDLLVDVLLALMARPGGSVPIAPLREAAETLWRQCCDQLSGEGLADIVRVVAAGGKGEGQDEAALFESDDEDEEEAEEEGSEEGSEDGSEEEGSEADEEEGAPKGKEAGKKRKGAAMDDEAMFRMDSKLAAYFKSISGGRAGGAAAVERAAALMNFRLRALALLEVFAKKVGLRAGAGPRRGAKAPAQVRWQPVREARARTGR</sequence>
<feature type="region of interest" description="Disordered" evidence="3">
    <location>
        <begin position="433"/>
        <end position="491"/>
    </location>
</feature>
<feature type="compositionally biased region" description="Low complexity" evidence="3">
    <location>
        <begin position="551"/>
        <end position="562"/>
    </location>
</feature>
<accession>A0A2J8AEM0</accession>
<gene>
    <name evidence="4" type="ORF">TSOC_002263</name>
</gene>
<feature type="compositionally biased region" description="Acidic residues" evidence="3">
    <location>
        <begin position="442"/>
        <end position="475"/>
    </location>
</feature>
<feature type="compositionally biased region" description="Acidic residues" evidence="3">
    <location>
        <begin position="346"/>
        <end position="357"/>
    </location>
</feature>
<keyword evidence="5" id="KW-1185">Reference proteome</keyword>
<feature type="region of interest" description="Disordered" evidence="3">
    <location>
        <begin position="343"/>
        <end position="372"/>
    </location>
</feature>
<organism evidence="4 5">
    <name type="scientific">Tetrabaena socialis</name>
    <dbReference type="NCBI Taxonomy" id="47790"/>
    <lineage>
        <taxon>Eukaryota</taxon>
        <taxon>Viridiplantae</taxon>
        <taxon>Chlorophyta</taxon>
        <taxon>core chlorophytes</taxon>
        <taxon>Chlorophyceae</taxon>
        <taxon>CS clade</taxon>
        <taxon>Chlamydomonadales</taxon>
        <taxon>Tetrabaenaceae</taxon>
        <taxon>Tetrabaena</taxon>
    </lineage>
</organism>
<name>A0A2J8AEM0_9CHLO</name>
<evidence type="ECO:0000313" key="4">
    <source>
        <dbReference type="EMBL" id="PNH10963.1"/>
    </source>
</evidence>
<dbReference type="GO" id="GO:0006355">
    <property type="term" value="P:regulation of DNA-templated transcription"/>
    <property type="evidence" value="ECO:0007669"/>
    <property type="project" value="InterPro"/>
</dbReference>
<dbReference type="GO" id="GO:0005730">
    <property type="term" value="C:nucleolus"/>
    <property type="evidence" value="ECO:0007669"/>
    <property type="project" value="InterPro"/>
</dbReference>
<dbReference type="GO" id="GO:0003677">
    <property type="term" value="F:DNA binding"/>
    <property type="evidence" value="ECO:0007669"/>
    <property type="project" value="InterPro"/>
</dbReference>
<protein>
    <submittedName>
        <fullName evidence="4">Uncharacterized protein</fullName>
    </submittedName>
</protein>
<dbReference type="AlphaFoldDB" id="A0A2J8AEM0"/>
<keyword evidence="2" id="KW-0539">Nucleus</keyword>
<feature type="region of interest" description="Disordered" evidence="3">
    <location>
        <begin position="182"/>
        <end position="233"/>
    </location>
</feature>
<feature type="compositionally biased region" description="Basic and acidic residues" evidence="3">
    <location>
        <begin position="358"/>
        <end position="371"/>
    </location>
</feature>
<comment type="subcellular location">
    <subcellularLocation>
        <location evidence="1">Nucleus</location>
    </subcellularLocation>
</comment>
<feature type="region of interest" description="Disordered" evidence="3">
    <location>
        <begin position="551"/>
        <end position="578"/>
    </location>
</feature>
<comment type="caution">
    <text evidence="4">The sequence shown here is derived from an EMBL/GenBank/DDBJ whole genome shotgun (WGS) entry which is preliminary data.</text>
</comment>
<dbReference type="InterPro" id="IPR007015">
    <property type="entry name" value="DNA_pol_V/MYBBP1A"/>
</dbReference>
<evidence type="ECO:0000256" key="3">
    <source>
        <dbReference type="SAM" id="MobiDB-lite"/>
    </source>
</evidence>
<dbReference type="Proteomes" id="UP000236333">
    <property type="component" value="Unassembled WGS sequence"/>
</dbReference>
<proteinExistence type="predicted"/>
<evidence type="ECO:0000313" key="5">
    <source>
        <dbReference type="Proteomes" id="UP000236333"/>
    </source>
</evidence>
<dbReference type="OrthoDB" id="342531at2759"/>
<evidence type="ECO:0000256" key="2">
    <source>
        <dbReference type="ARBA" id="ARBA00023242"/>
    </source>
</evidence>